<dbReference type="EMBL" id="LBWG01000006">
    <property type="protein sequence ID" value="KKR04512.1"/>
    <property type="molecule type" value="Genomic_DNA"/>
</dbReference>
<evidence type="ECO:0000256" key="4">
    <source>
        <dbReference type="ARBA" id="ARBA00008819"/>
    </source>
</evidence>
<accession>A0A0G0QS99</accession>
<reference evidence="16 17" key="1">
    <citation type="journal article" date="2015" name="Nature">
        <title>rRNA introns, odd ribosomes, and small enigmatic genomes across a large radiation of phyla.</title>
        <authorList>
            <person name="Brown C.T."/>
            <person name="Hug L.A."/>
            <person name="Thomas B.C."/>
            <person name="Sharon I."/>
            <person name="Castelle C.J."/>
            <person name="Singh A."/>
            <person name="Wilkins M.J."/>
            <person name="Williams K.H."/>
            <person name="Banfield J.F."/>
        </authorList>
    </citation>
    <scope>NUCLEOTIDE SEQUENCE [LARGE SCALE GENOMIC DNA]</scope>
</reference>
<dbReference type="SUPFAM" id="SSF64158">
    <property type="entry name" value="2,3-Bisphosphoglycerate-independent phosphoglycerate mutase, substrate-binding domain"/>
    <property type="match status" value="1"/>
</dbReference>
<evidence type="ECO:0000256" key="11">
    <source>
        <dbReference type="PIRSR" id="PIRSR001492-1"/>
    </source>
</evidence>
<dbReference type="SUPFAM" id="SSF53649">
    <property type="entry name" value="Alkaline phosphatase-like"/>
    <property type="match status" value="1"/>
</dbReference>
<dbReference type="InterPro" id="IPR006124">
    <property type="entry name" value="Metalloenzyme"/>
</dbReference>
<comment type="function">
    <text evidence="2 9">Catalyzes the interconversion of 2-phosphoglycerate and 3-phosphoglycerate.</text>
</comment>
<dbReference type="GO" id="GO:0006096">
    <property type="term" value="P:glycolytic process"/>
    <property type="evidence" value="ECO:0007669"/>
    <property type="project" value="UniProtKB-UniRule"/>
</dbReference>
<evidence type="ECO:0000256" key="12">
    <source>
        <dbReference type="PIRSR" id="PIRSR001492-2"/>
    </source>
</evidence>
<dbReference type="GO" id="GO:0005829">
    <property type="term" value="C:cytosol"/>
    <property type="evidence" value="ECO:0007669"/>
    <property type="project" value="TreeGrafter"/>
</dbReference>
<dbReference type="AlphaFoldDB" id="A0A0G0QS99"/>
<keyword evidence="5 9" id="KW-0479">Metal-binding</keyword>
<comment type="cofactor">
    <cofactor evidence="9">
        <name>Mn(2+)</name>
        <dbReference type="ChEBI" id="CHEBI:29035"/>
    </cofactor>
    <text evidence="9">Binds 2 manganese ions per subunit.</text>
</comment>
<comment type="catalytic activity">
    <reaction evidence="1 9">
        <text>(2R)-2-phosphoglycerate = (2R)-3-phosphoglycerate</text>
        <dbReference type="Rhea" id="RHEA:15901"/>
        <dbReference type="ChEBI" id="CHEBI:58272"/>
        <dbReference type="ChEBI" id="CHEBI:58289"/>
        <dbReference type="EC" id="5.4.2.12"/>
    </reaction>
</comment>
<dbReference type="Gene3D" id="3.40.1450.10">
    <property type="entry name" value="BPG-independent phosphoglycerate mutase, domain B"/>
    <property type="match status" value="1"/>
</dbReference>
<dbReference type="PANTHER" id="PTHR31637:SF0">
    <property type="entry name" value="2,3-BISPHOSPHOGLYCERATE-INDEPENDENT PHOSPHOGLYCERATE MUTASE"/>
    <property type="match status" value="1"/>
</dbReference>
<feature type="active site" description="Phosphoserine intermediate" evidence="9 11">
    <location>
        <position position="65"/>
    </location>
</feature>
<dbReference type="NCBIfam" id="TIGR01307">
    <property type="entry name" value="pgm_bpd_ind"/>
    <property type="match status" value="1"/>
</dbReference>
<organism evidence="16 17">
    <name type="scientific">Candidatus Uhrbacteria bacterium GW2011_GWF2_39_13</name>
    <dbReference type="NCBI Taxonomy" id="1618995"/>
    <lineage>
        <taxon>Bacteria</taxon>
        <taxon>Candidatus Uhriibacteriota</taxon>
    </lineage>
</organism>
<dbReference type="InterPro" id="IPR011258">
    <property type="entry name" value="BPG-indep_PGM_N"/>
</dbReference>
<evidence type="ECO:0000256" key="3">
    <source>
        <dbReference type="ARBA" id="ARBA00004798"/>
    </source>
</evidence>
<evidence type="ECO:0000313" key="16">
    <source>
        <dbReference type="EMBL" id="KKR04512.1"/>
    </source>
</evidence>
<dbReference type="GO" id="GO:0030145">
    <property type="term" value="F:manganese ion binding"/>
    <property type="evidence" value="ECO:0007669"/>
    <property type="project" value="UniProtKB-UniRule"/>
</dbReference>
<comment type="pathway">
    <text evidence="3 9">Carbohydrate degradation; glycolysis; pyruvate from D-glyceraldehyde 3-phosphate: step 3/5.</text>
</comment>
<evidence type="ECO:0000256" key="8">
    <source>
        <dbReference type="ARBA" id="ARBA00023235"/>
    </source>
</evidence>
<feature type="binding site" evidence="9 13">
    <location>
        <position position="407"/>
    </location>
    <ligand>
        <name>Mn(2+)</name>
        <dbReference type="ChEBI" id="CHEBI:29035"/>
        <label>1</label>
    </ligand>
</feature>
<evidence type="ECO:0000259" key="14">
    <source>
        <dbReference type="Pfam" id="PF01676"/>
    </source>
</evidence>
<dbReference type="GO" id="GO:0006007">
    <property type="term" value="P:glucose catabolic process"/>
    <property type="evidence" value="ECO:0007669"/>
    <property type="project" value="InterPro"/>
</dbReference>
<evidence type="ECO:0000259" key="15">
    <source>
        <dbReference type="Pfam" id="PF06415"/>
    </source>
</evidence>
<sequence>MSDKIKKPNVLIIVDGFGVAPDGEGNAITQSQTPNFDRFIRTYPTMTLRASGEEVGLSWGEMGNSEVGHLTIGAGRVYYQTFPRINRAMDAGEFSTNETFVHAFEHVKQHNSRLHLIGMVSQGRVHSMDLHCHALLQAAKEAGVKEVFIQAILDGRDTLYNVGIDFVASLQEKIQELGIGKIASVSGRYYAMDRDTRWDRINKAYNTMVLGEGEQTQDPLLAIKASYQKEIYDEEFVPTVIVKNGQPVGLVQDNDAVIFFNFRPDRMRELVKAFVLPSFDEFPRKVLQNLFPVTFVEYEKGLPVEIAFASEQIDKCLAQVLSEAGMTQLHIAETEKYAHVTFFLNGTKEDSFPGEERVIIPSPSVAAYNEAPDMSARKITECVIKEMRENTFDFMVMNFANPDMVGHTGDLEATIKAMAVVDECLGKIVEETLSRDGHVFITADHGNAEEMRNLRTGEMDKEHATNPVPFVIIGNAYEGQISIAGEVPESNLSLMSPVGMLADVAPTILAVMGIKQPPEMTGQSLL</sequence>
<keyword evidence="6 9" id="KW-0324">Glycolysis</keyword>
<evidence type="ECO:0000256" key="9">
    <source>
        <dbReference type="HAMAP-Rule" id="MF_01038"/>
    </source>
</evidence>
<feature type="binding site" evidence="9 13">
    <location>
        <position position="445"/>
    </location>
    <ligand>
        <name>Mn(2+)</name>
        <dbReference type="ChEBI" id="CHEBI:29035"/>
        <label>2</label>
    </ligand>
</feature>
<evidence type="ECO:0000256" key="6">
    <source>
        <dbReference type="ARBA" id="ARBA00023152"/>
    </source>
</evidence>
<feature type="binding site" evidence="9 12">
    <location>
        <begin position="263"/>
        <end position="266"/>
    </location>
    <ligand>
        <name>substrate</name>
    </ligand>
</feature>
<keyword evidence="7 9" id="KW-0464">Manganese</keyword>
<feature type="domain" description="BPG-independent PGAM N-terminal" evidence="15">
    <location>
        <begin position="85"/>
        <end position="300"/>
    </location>
</feature>
<feature type="binding site" evidence="9 13">
    <location>
        <position position="444"/>
    </location>
    <ligand>
        <name>Mn(2+)</name>
        <dbReference type="ChEBI" id="CHEBI:29035"/>
        <label>2</label>
    </ligand>
</feature>
<proteinExistence type="inferred from homology"/>
<dbReference type="UniPathway" id="UPA00109">
    <property type="reaction ID" value="UER00186"/>
</dbReference>
<feature type="binding site" evidence="9 12">
    <location>
        <position position="336"/>
    </location>
    <ligand>
        <name>substrate</name>
    </ligand>
</feature>
<comment type="caution">
    <text evidence="16">The sequence shown here is derived from an EMBL/GenBank/DDBJ whole genome shotgun (WGS) entry which is preliminary data.</text>
</comment>
<dbReference type="EC" id="5.4.2.12" evidence="9 10"/>
<name>A0A0G0QS99_9BACT</name>
<dbReference type="PANTHER" id="PTHR31637">
    <property type="entry name" value="2,3-BISPHOSPHOGLYCERATE-INDEPENDENT PHOSPHOGLYCERATE MUTASE"/>
    <property type="match status" value="1"/>
</dbReference>
<comment type="subunit">
    <text evidence="9">Monomer.</text>
</comment>
<dbReference type="GO" id="GO:0004619">
    <property type="term" value="F:phosphoglycerate mutase activity"/>
    <property type="evidence" value="ECO:0007669"/>
    <property type="project" value="UniProtKB-UniRule"/>
</dbReference>
<dbReference type="PIRSF" id="PIRSF001492">
    <property type="entry name" value="IPGAM"/>
    <property type="match status" value="1"/>
</dbReference>
<comment type="similarity">
    <text evidence="4 9">Belongs to the BPG-independent phosphoglycerate mutase family.</text>
</comment>
<dbReference type="Proteomes" id="UP000033935">
    <property type="component" value="Unassembled WGS sequence"/>
</dbReference>
<evidence type="ECO:0000256" key="10">
    <source>
        <dbReference type="NCBIfam" id="TIGR01307"/>
    </source>
</evidence>
<dbReference type="FunFam" id="3.40.1450.10:FF:000002">
    <property type="entry name" value="2,3-bisphosphoglycerate-independent phosphoglycerate mutase"/>
    <property type="match status" value="1"/>
</dbReference>
<dbReference type="CDD" id="cd16010">
    <property type="entry name" value="iPGM"/>
    <property type="match status" value="1"/>
</dbReference>
<feature type="domain" description="Metalloenzyme" evidence="14">
    <location>
        <begin position="8"/>
        <end position="515"/>
    </location>
</feature>
<gene>
    <name evidence="9" type="primary">gpmI</name>
    <name evidence="16" type="ORF">UT30_C0006G0006</name>
</gene>
<feature type="binding site" evidence="9 12">
    <location>
        <position position="194"/>
    </location>
    <ligand>
        <name>substrate</name>
    </ligand>
</feature>
<feature type="binding site" evidence="9 13">
    <location>
        <position position="65"/>
    </location>
    <ligand>
        <name>Mn(2+)</name>
        <dbReference type="ChEBI" id="CHEBI:29035"/>
        <label>2</label>
    </ligand>
</feature>
<feature type="binding site" evidence="9 13">
    <location>
        <position position="403"/>
    </location>
    <ligand>
        <name>Mn(2+)</name>
        <dbReference type="ChEBI" id="CHEBI:29035"/>
        <label>1</label>
    </ligand>
</feature>
<evidence type="ECO:0000256" key="13">
    <source>
        <dbReference type="PIRSR" id="PIRSR001492-3"/>
    </source>
</evidence>
<feature type="binding site" evidence="9 12">
    <location>
        <begin position="156"/>
        <end position="157"/>
    </location>
    <ligand>
        <name>substrate</name>
    </ligand>
</feature>
<evidence type="ECO:0000256" key="2">
    <source>
        <dbReference type="ARBA" id="ARBA00002315"/>
    </source>
</evidence>
<feature type="binding site" evidence="9 12">
    <location>
        <position position="126"/>
    </location>
    <ligand>
        <name>substrate</name>
    </ligand>
</feature>
<dbReference type="Pfam" id="PF06415">
    <property type="entry name" value="iPGM_N"/>
    <property type="match status" value="1"/>
</dbReference>
<dbReference type="InterPro" id="IPR017850">
    <property type="entry name" value="Alkaline_phosphatase_core_sf"/>
</dbReference>
<evidence type="ECO:0000256" key="5">
    <source>
        <dbReference type="ARBA" id="ARBA00022723"/>
    </source>
</evidence>
<feature type="binding site" evidence="9 13">
    <location>
        <position position="463"/>
    </location>
    <ligand>
        <name>Mn(2+)</name>
        <dbReference type="ChEBI" id="CHEBI:29035"/>
        <label>1</label>
    </ligand>
</feature>
<protein>
    <recommendedName>
        <fullName evidence="9 10">2,3-bisphosphoglycerate-independent phosphoglycerate mutase</fullName>
        <shortName evidence="9">BPG-independent PGAM</shortName>
        <shortName evidence="9">Phosphoglyceromutase</shortName>
        <shortName evidence="9">iPGM</shortName>
        <ecNumber evidence="9 10">5.4.2.12</ecNumber>
    </recommendedName>
</protein>
<dbReference type="Pfam" id="PF01676">
    <property type="entry name" value="Metalloenzyme"/>
    <property type="match status" value="1"/>
</dbReference>
<evidence type="ECO:0000313" key="17">
    <source>
        <dbReference type="Proteomes" id="UP000033935"/>
    </source>
</evidence>
<feature type="binding site" evidence="9 13">
    <location>
        <position position="15"/>
    </location>
    <ligand>
        <name>Mn(2+)</name>
        <dbReference type="ChEBI" id="CHEBI:29035"/>
        <label>2</label>
    </ligand>
</feature>
<dbReference type="PATRIC" id="fig|1618995.3.peg.318"/>
<feature type="binding site" evidence="9 12">
    <location>
        <position position="188"/>
    </location>
    <ligand>
        <name>substrate</name>
    </ligand>
</feature>
<dbReference type="HAMAP" id="MF_01038">
    <property type="entry name" value="GpmI"/>
    <property type="match status" value="1"/>
</dbReference>
<dbReference type="InterPro" id="IPR036646">
    <property type="entry name" value="PGAM_B_sf"/>
</dbReference>
<keyword evidence="8 9" id="KW-0413">Isomerase</keyword>
<dbReference type="Gene3D" id="3.40.720.10">
    <property type="entry name" value="Alkaline Phosphatase, subunit A"/>
    <property type="match status" value="1"/>
</dbReference>
<dbReference type="InterPro" id="IPR005995">
    <property type="entry name" value="Pgm_bpd_ind"/>
</dbReference>
<evidence type="ECO:0000256" key="1">
    <source>
        <dbReference type="ARBA" id="ARBA00000370"/>
    </source>
</evidence>
<evidence type="ECO:0000256" key="7">
    <source>
        <dbReference type="ARBA" id="ARBA00023211"/>
    </source>
</evidence>